<protein>
    <recommendedName>
        <fullName evidence="3">RRM domain-containing protein</fullName>
    </recommendedName>
</protein>
<keyword evidence="5" id="KW-1185">Reference proteome</keyword>
<evidence type="ECO:0000259" key="3">
    <source>
        <dbReference type="Pfam" id="PF00076"/>
    </source>
</evidence>
<organism evidence="4">
    <name type="scientific">Medioppia subpectinata</name>
    <dbReference type="NCBI Taxonomy" id="1979941"/>
    <lineage>
        <taxon>Eukaryota</taxon>
        <taxon>Metazoa</taxon>
        <taxon>Ecdysozoa</taxon>
        <taxon>Arthropoda</taxon>
        <taxon>Chelicerata</taxon>
        <taxon>Arachnida</taxon>
        <taxon>Acari</taxon>
        <taxon>Acariformes</taxon>
        <taxon>Sarcoptiformes</taxon>
        <taxon>Oribatida</taxon>
        <taxon>Brachypylina</taxon>
        <taxon>Oppioidea</taxon>
        <taxon>Oppiidae</taxon>
        <taxon>Medioppia</taxon>
    </lineage>
</organism>
<sequence length="128" mass="14312">KTGRSSGTAFVVFDRKADAIVAFNTYQNITLDGRPLRLTLVDGNSSGGHQRAGNLNSRLKSGPKPVFKASGRDLWNDLAKGYDSSPAEEQGFNRNKRSHNFYEKKEKVMLTTDELDTDLDDYLAQRNK</sequence>
<dbReference type="PANTHER" id="PTHR19965">
    <property type="entry name" value="RNA AND EXPORT FACTOR BINDING PROTEIN"/>
    <property type="match status" value="1"/>
</dbReference>
<dbReference type="InterPro" id="IPR012677">
    <property type="entry name" value="Nucleotide-bd_a/b_plait_sf"/>
</dbReference>
<feature type="region of interest" description="Disordered" evidence="2">
    <location>
        <begin position="44"/>
        <end position="63"/>
    </location>
</feature>
<dbReference type="GO" id="GO:0006406">
    <property type="term" value="P:mRNA export from nucleus"/>
    <property type="evidence" value="ECO:0007669"/>
    <property type="project" value="TreeGrafter"/>
</dbReference>
<evidence type="ECO:0000256" key="1">
    <source>
        <dbReference type="ARBA" id="ARBA00022884"/>
    </source>
</evidence>
<feature type="domain" description="RRM" evidence="3">
    <location>
        <begin position="2"/>
        <end position="37"/>
    </location>
</feature>
<dbReference type="AlphaFoldDB" id="A0A7R9QGJ5"/>
<dbReference type="InterPro" id="IPR035979">
    <property type="entry name" value="RBD_domain_sf"/>
</dbReference>
<dbReference type="Pfam" id="PF00076">
    <property type="entry name" value="RRM_1"/>
    <property type="match status" value="1"/>
</dbReference>
<dbReference type="Gene3D" id="3.30.70.330">
    <property type="match status" value="1"/>
</dbReference>
<name>A0A7R9QGJ5_9ACAR</name>
<evidence type="ECO:0000256" key="2">
    <source>
        <dbReference type="SAM" id="MobiDB-lite"/>
    </source>
</evidence>
<accession>A0A7R9QGJ5</accession>
<proteinExistence type="predicted"/>
<dbReference type="Proteomes" id="UP000759131">
    <property type="component" value="Unassembled WGS sequence"/>
</dbReference>
<dbReference type="EMBL" id="CAJPIZ010032880">
    <property type="protein sequence ID" value="CAG2120348.1"/>
    <property type="molecule type" value="Genomic_DNA"/>
</dbReference>
<dbReference type="InterPro" id="IPR000504">
    <property type="entry name" value="RRM_dom"/>
</dbReference>
<gene>
    <name evidence="4" type="ORF">OSB1V03_LOCUS20295</name>
</gene>
<dbReference type="EMBL" id="OC887455">
    <property type="protein sequence ID" value="CAD7644977.1"/>
    <property type="molecule type" value="Genomic_DNA"/>
</dbReference>
<keyword evidence="1" id="KW-0694">RNA-binding</keyword>
<dbReference type="OrthoDB" id="267048at2759"/>
<dbReference type="SUPFAM" id="SSF54928">
    <property type="entry name" value="RNA-binding domain, RBD"/>
    <property type="match status" value="1"/>
</dbReference>
<feature type="compositionally biased region" description="Polar residues" evidence="2">
    <location>
        <begin position="44"/>
        <end position="59"/>
    </location>
</feature>
<evidence type="ECO:0000313" key="4">
    <source>
        <dbReference type="EMBL" id="CAD7644977.1"/>
    </source>
</evidence>
<evidence type="ECO:0000313" key="5">
    <source>
        <dbReference type="Proteomes" id="UP000759131"/>
    </source>
</evidence>
<dbReference type="PANTHER" id="PTHR19965:SF35">
    <property type="entry name" value="RNA ANNEALING PROTEIN YRA1"/>
    <property type="match status" value="1"/>
</dbReference>
<dbReference type="GO" id="GO:0005634">
    <property type="term" value="C:nucleus"/>
    <property type="evidence" value="ECO:0007669"/>
    <property type="project" value="TreeGrafter"/>
</dbReference>
<dbReference type="GO" id="GO:0003729">
    <property type="term" value="F:mRNA binding"/>
    <property type="evidence" value="ECO:0007669"/>
    <property type="project" value="TreeGrafter"/>
</dbReference>
<dbReference type="InterPro" id="IPR051229">
    <property type="entry name" value="ALYREF_mRNA_export"/>
</dbReference>
<reference evidence="4" key="1">
    <citation type="submission" date="2020-11" db="EMBL/GenBank/DDBJ databases">
        <authorList>
            <person name="Tran Van P."/>
        </authorList>
    </citation>
    <scope>NUCLEOTIDE SEQUENCE</scope>
</reference>
<feature type="non-terminal residue" evidence="4">
    <location>
        <position position="1"/>
    </location>
</feature>